<dbReference type="SUPFAM" id="SSF48179">
    <property type="entry name" value="6-phosphogluconate dehydrogenase C-terminal domain-like"/>
    <property type="match status" value="1"/>
</dbReference>
<dbReference type="InterPro" id="IPR013752">
    <property type="entry name" value="KPA_reductase"/>
</dbReference>
<reference evidence="14 15" key="1">
    <citation type="journal article" date="2011" name="Front. Microbiol.">
        <title>Genomic signatures of strain selection and enhancement in Bacillus atrophaeus var. globigii, a historical biowarfare simulant.</title>
        <authorList>
            <person name="Gibbons H.S."/>
            <person name="Broomall S.M."/>
            <person name="McNew L.A."/>
            <person name="Daligault H."/>
            <person name="Chapman C."/>
            <person name="Bruce D."/>
            <person name="Karavis M."/>
            <person name="Krepps M."/>
            <person name="McGregor P.A."/>
            <person name="Hong C."/>
            <person name="Park K.H."/>
            <person name="Akmal A."/>
            <person name="Feldman A."/>
            <person name="Lin J.S."/>
            <person name="Chang W.E."/>
            <person name="Higgs B.W."/>
            <person name="Demirev P."/>
            <person name="Lindquist J."/>
            <person name="Liem A."/>
            <person name="Fochler E."/>
            <person name="Read T.D."/>
            <person name="Tapia R."/>
            <person name="Johnson S."/>
            <person name="Bishop-Lilly K.A."/>
            <person name="Detter C."/>
            <person name="Han C."/>
            <person name="Sozhamannan S."/>
            <person name="Rosenzweig C.N."/>
            <person name="Skowronski E.W."/>
        </authorList>
    </citation>
    <scope>NUCLEOTIDE SEQUENCE [LARGE SCALE GENOMIC DNA]</scope>
    <source>
        <strain evidence="14 15">AIT1</strain>
    </source>
</reference>
<evidence type="ECO:0000256" key="3">
    <source>
        <dbReference type="ARBA" id="ARBA00013014"/>
    </source>
</evidence>
<name>A0A432X262_9GAMM</name>
<dbReference type="GO" id="GO:0005737">
    <property type="term" value="C:cytoplasm"/>
    <property type="evidence" value="ECO:0007669"/>
    <property type="project" value="TreeGrafter"/>
</dbReference>
<feature type="compositionally biased region" description="Basic residues" evidence="11">
    <location>
        <begin position="1"/>
        <end position="26"/>
    </location>
</feature>
<evidence type="ECO:0000259" key="12">
    <source>
        <dbReference type="Pfam" id="PF02558"/>
    </source>
</evidence>
<comment type="catalytic activity">
    <reaction evidence="9 10">
        <text>(R)-pantoate + NADP(+) = 2-dehydropantoate + NADPH + H(+)</text>
        <dbReference type="Rhea" id="RHEA:16233"/>
        <dbReference type="ChEBI" id="CHEBI:11561"/>
        <dbReference type="ChEBI" id="CHEBI:15378"/>
        <dbReference type="ChEBI" id="CHEBI:15980"/>
        <dbReference type="ChEBI" id="CHEBI:57783"/>
        <dbReference type="ChEBI" id="CHEBI:58349"/>
        <dbReference type="EC" id="1.1.1.169"/>
    </reaction>
</comment>
<comment type="caution">
    <text evidence="14">The sequence shown here is derived from an EMBL/GenBank/DDBJ whole genome shotgun (WGS) entry which is preliminary data.</text>
</comment>
<dbReference type="InterPro" id="IPR050838">
    <property type="entry name" value="Ketopantoate_reductase"/>
</dbReference>
<evidence type="ECO:0000256" key="6">
    <source>
        <dbReference type="ARBA" id="ARBA00022857"/>
    </source>
</evidence>
<evidence type="ECO:0000259" key="13">
    <source>
        <dbReference type="Pfam" id="PF08546"/>
    </source>
</evidence>
<dbReference type="EC" id="1.1.1.169" evidence="3 10"/>
<comment type="function">
    <text evidence="10">Catalyzes the NADPH-dependent reduction of ketopantoate into pantoic acid.</text>
</comment>
<proteinExistence type="inferred from homology"/>
<dbReference type="AlphaFoldDB" id="A0A432X262"/>
<dbReference type="GO" id="GO:0015940">
    <property type="term" value="P:pantothenate biosynthetic process"/>
    <property type="evidence" value="ECO:0007669"/>
    <property type="project" value="UniProtKB-UniPathway"/>
</dbReference>
<protein>
    <recommendedName>
        <fullName evidence="4 10">2-dehydropantoate 2-reductase</fullName>
        <ecNumber evidence="3 10">1.1.1.169</ecNumber>
    </recommendedName>
    <alternativeName>
        <fullName evidence="8 10">Ketopantoate reductase</fullName>
    </alternativeName>
</protein>
<dbReference type="GO" id="GO:0050661">
    <property type="term" value="F:NADP binding"/>
    <property type="evidence" value="ECO:0007669"/>
    <property type="project" value="TreeGrafter"/>
</dbReference>
<feature type="domain" description="Ketopantoate reductase C-terminal" evidence="13">
    <location>
        <begin position="200"/>
        <end position="324"/>
    </location>
</feature>
<evidence type="ECO:0000313" key="15">
    <source>
        <dbReference type="Proteomes" id="UP000286976"/>
    </source>
</evidence>
<comment type="similarity">
    <text evidence="2 10">Belongs to the ketopantoate reductase family.</text>
</comment>
<evidence type="ECO:0000313" key="14">
    <source>
        <dbReference type="EMBL" id="RUO40635.1"/>
    </source>
</evidence>
<evidence type="ECO:0000256" key="11">
    <source>
        <dbReference type="SAM" id="MobiDB-lite"/>
    </source>
</evidence>
<dbReference type="UniPathway" id="UPA00028">
    <property type="reaction ID" value="UER00004"/>
</dbReference>
<feature type="region of interest" description="Disordered" evidence="11">
    <location>
        <begin position="1"/>
        <end position="31"/>
    </location>
</feature>
<evidence type="ECO:0000256" key="2">
    <source>
        <dbReference type="ARBA" id="ARBA00007870"/>
    </source>
</evidence>
<keyword evidence="7 10" id="KW-0560">Oxidoreductase</keyword>
<dbReference type="PANTHER" id="PTHR43765:SF2">
    <property type="entry name" value="2-DEHYDROPANTOATE 2-REDUCTASE"/>
    <property type="match status" value="1"/>
</dbReference>
<evidence type="ECO:0000256" key="10">
    <source>
        <dbReference type="RuleBase" id="RU362068"/>
    </source>
</evidence>
<dbReference type="Proteomes" id="UP000286976">
    <property type="component" value="Unassembled WGS sequence"/>
</dbReference>
<dbReference type="EMBL" id="PIPQ01000003">
    <property type="protein sequence ID" value="RUO40635.1"/>
    <property type="molecule type" value="Genomic_DNA"/>
</dbReference>
<keyword evidence="15" id="KW-1185">Reference proteome</keyword>
<dbReference type="PANTHER" id="PTHR43765">
    <property type="entry name" value="2-DEHYDROPANTOATE 2-REDUCTASE-RELATED"/>
    <property type="match status" value="1"/>
</dbReference>
<evidence type="ECO:0000256" key="5">
    <source>
        <dbReference type="ARBA" id="ARBA00022655"/>
    </source>
</evidence>
<keyword evidence="5 10" id="KW-0566">Pantothenate biosynthesis</keyword>
<dbReference type="InterPro" id="IPR013328">
    <property type="entry name" value="6PGD_dom2"/>
</dbReference>
<dbReference type="Pfam" id="PF08546">
    <property type="entry name" value="ApbA_C"/>
    <property type="match status" value="1"/>
</dbReference>
<evidence type="ECO:0000256" key="1">
    <source>
        <dbReference type="ARBA" id="ARBA00004994"/>
    </source>
</evidence>
<organism evidence="14 15">
    <name type="scientific">Aliidiomarina taiwanensis</name>
    <dbReference type="NCBI Taxonomy" id="946228"/>
    <lineage>
        <taxon>Bacteria</taxon>
        <taxon>Pseudomonadati</taxon>
        <taxon>Pseudomonadota</taxon>
        <taxon>Gammaproteobacteria</taxon>
        <taxon>Alteromonadales</taxon>
        <taxon>Idiomarinaceae</taxon>
        <taxon>Aliidiomarina</taxon>
    </lineage>
</organism>
<sequence length="326" mass="36653">MEHTQAHSRPRASRQKQAKKHRKRRTNMSQPPWVIVGTGAIGSILGARLLQQQQSVYFVTRSEATEAHLQVTGHTQLTGPVQTVHQGTLQQLPANAVWVFPVKAWQLASALTSYQSALSQAQHIIISHNGLGAAEEALQPYQGKLIDWVTTHGGWRKEKYHTVHSGMGQNWLGMRHGEQAAPTWWPLWQQAFSSEWEPHIALRRWHKLAINCAINPLATLANSPNGELQKPHYQADIQAVCEEVSALMQQALPQHTQPVRAENLYQHVQQVIAGTAENINSMLQDVRAKRPTEVDYLNGFVHKKGRQLHVPTPVNSRLWQAILALN</sequence>
<feature type="domain" description="Ketopantoate reductase N-terminal" evidence="12">
    <location>
        <begin position="33"/>
        <end position="174"/>
    </location>
</feature>
<evidence type="ECO:0000256" key="7">
    <source>
        <dbReference type="ARBA" id="ARBA00023002"/>
    </source>
</evidence>
<dbReference type="InterPro" id="IPR003710">
    <property type="entry name" value="ApbA"/>
</dbReference>
<evidence type="ECO:0000256" key="4">
    <source>
        <dbReference type="ARBA" id="ARBA00019465"/>
    </source>
</evidence>
<dbReference type="InterPro" id="IPR013332">
    <property type="entry name" value="KPR_N"/>
</dbReference>
<accession>A0A432X262</accession>
<keyword evidence="6 10" id="KW-0521">NADP</keyword>
<dbReference type="InterPro" id="IPR008927">
    <property type="entry name" value="6-PGluconate_DH-like_C_sf"/>
</dbReference>
<evidence type="ECO:0000256" key="9">
    <source>
        <dbReference type="ARBA" id="ARBA00048793"/>
    </source>
</evidence>
<dbReference type="Pfam" id="PF02558">
    <property type="entry name" value="ApbA"/>
    <property type="match status" value="1"/>
</dbReference>
<dbReference type="GO" id="GO:0008677">
    <property type="term" value="F:2-dehydropantoate 2-reductase activity"/>
    <property type="evidence" value="ECO:0007669"/>
    <property type="project" value="UniProtKB-EC"/>
</dbReference>
<gene>
    <name evidence="14" type="ORF">CWE15_07665</name>
</gene>
<evidence type="ECO:0000256" key="8">
    <source>
        <dbReference type="ARBA" id="ARBA00032024"/>
    </source>
</evidence>
<dbReference type="NCBIfam" id="TIGR00745">
    <property type="entry name" value="apbA_panE"/>
    <property type="match status" value="1"/>
</dbReference>
<comment type="pathway">
    <text evidence="1 10">Cofactor biosynthesis; (R)-pantothenate biosynthesis; (R)-pantoate from 3-methyl-2-oxobutanoate: step 2/2.</text>
</comment>
<dbReference type="SUPFAM" id="SSF51735">
    <property type="entry name" value="NAD(P)-binding Rossmann-fold domains"/>
    <property type="match status" value="1"/>
</dbReference>
<dbReference type="InterPro" id="IPR036291">
    <property type="entry name" value="NAD(P)-bd_dom_sf"/>
</dbReference>
<dbReference type="Gene3D" id="1.10.1040.10">
    <property type="entry name" value="N-(1-d-carboxylethyl)-l-norvaline Dehydrogenase, domain 2"/>
    <property type="match status" value="1"/>
</dbReference>
<dbReference type="Gene3D" id="3.40.50.720">
    <property type="entry name" value="NAD(P)-binding Rossmann-like Domain"/>
    <property type="match status" value="1"/>
</dbReference>